<evidence type="ECO:0000313" key="2">
    <source>
        <dbReference type="EMBL" id="GKT24152.1"/>
    </source>
</evidence>
<dbReference type="InterPro" id="IPR006925">
    <property type="entry name" value="Vps16_C"/>
</dbReference>
<evidence type="ECO:0000313" key="3">
    <source>
        <dbReference type="Proteomes" id="UP001057375"/>
    </source>
</evidence>
<sequence>MSRLGRVIKSEDRVVSTLAQYQAILVETQHKYEATIGKPLIKSFVSRADWAGLKKHYGACRSKIGPLPFFKACFEASALKEARGYAVVIPDPIEKLSALLQLQEFHKTTLEVAFQVRDPERLLQLQAETRNSVAINLLQQVYDKMQQK</sequence>
<evidence type="ECO:0000259" key="1">
    <source>
        <dbReference type="Pfam" id="PF04840"/>
    </source>
</evidence>
<dbReference type="Pfam" id="PF04840">
    <property type="entry name" value="Vps16_C"/>
    <property type="match status" value="1"/>
</dbReference>
<dbReference type="Proteomes" id="UP001057375">
    <property type="component" value="Unassembled WGS sequence"/>
</dbReference>
<name>A0ABQ5K279_9EUKA</name>
<reference evidence="2" key="1">
    <citation type="submission" date="2022-03" db="EMBL/GenBank/DDBJ databases">
        <title>Draft genome sequence of Aduncisulcus paluster, a free-living microaerophilic Fornicata.</title>
        <authorList>
            <person name="Yuyama I."/>
            <person name="Kume K."/>
            <person name="Tamura T."/>
            <person name="Inagaki Y."/>
            <person name="Hashimoto T."/>
        </authorList>
    </citation>
    <scope>NUCLEOTIDE SEQUENCE</scope>
    <source>
        <strain evidence="2">NY0171</strain>
    </source>
</reference>
<keyword evidence="3" id="KW-1185">Reference proteome</keyword>
<feature type="domain" description="Vps16 C-terminal" evidence="1">
    <location>
        <begin position="41"/>
        <end position="137"/>
    </location>
</feature>
<gene>
    <name evidence="2" type="ORF">ADUPG1_012644</name>
</gene>
<accession>A0ABQ5K279</accession>
<comment type="caution">
    <text evidence="2">The sequence shown here is derived from an EMBL/GenBank/DDBJ whole genome shotgun (WGS) entry which is preliminary data.</text>
</comment>
<protein>
    <recommendedName>
        <fullName evidence="1">Vps16 C-terminal domain-containing protein</fullName>
    </recommendedName>
</protein>
<dbReference type="EMBL" id="BQXS01012507">
    <property type="protein sequence ID" value="GKT24152.1"/>
    <property type="molecule type" value="Genomic_DNA"/>
</dbReference>
<proteinExistence type="predicted"/>
<organism evidence="2 3">
    <name type="scientific">Aduncisulcus paluster</name>
    <dbReference type="NCBI Taxonomy" id="2918883"/>
    <lineage>
        <taxon>Eukaryota</taxon>
        <taxon>Metamonada</taxon>
        <taxon>Carpediemonas-like organisms</taxon>
        <taxon>Aduncisulcus</taxon>
    </lineage>
</organism>